<feature type="region of interest" description="Disordered" evidence="4">
    <location>
        <begin position="273"/>
        <end position="306"/>
    </location>
</feature>
<feature type="region of interest" description="Disordered" evidence="4">
    <location>
        <begin position="402"/>
        <end position="646"/>
    </location>
</feature>
<feature type="region of interest" description="Disordered" evidence="4">
    <location>
        <begin position="1"/>
        <end position="39"/>
    </location>
</feature>
<keyword evidence="2" id="KW-0813">Transport</keyword>
<comment type="subunit">
    <text evidence="1">Component of the ESCRT-0 complex composed of HSE1 and VPS27.</text>
</comment>
<evidence type="ECO:0000313" key="8">
    <source>
        <dbReference type="Proteomes" id="UP001265746"/>
    </source>
</evidence>
<sequence>MKSMKGLSSKMLGSIKKRTDSSGDTASATSDSAVDLQGDSPEAVGARSVLSASRAARIMRYVACGRGKLVAFGPGTLSPGSAACNGLWISATPILGAKSLIGGAHAGVAMHRDGLERQAQHLRSGPDARLRVVVIVSGATAFLLKTTSNRKGDEVTFLPSIVESAESSPTAAAECARTIRKYLKKEYWSKPSYQYNALMLTRILSDNPGPTFTRNLDGKFLDVVKDLLRNGRDLSVRQMLMETLDSFEHQKGWDEGLGPIIELWKKEKEKAYKAYGGHPPQPPHPQQFAAPPTDPHSQNYFARSHNNKRLPSPVELANRLEEARTSANLLSQLVANTPSTEVLDNDLIKEFADRCLSASRSIQGYMTADNPGPDNETMESLIDVNEELQQALNNEKRARLSARKELGVGDRSENVSPAPEVNGLSRPPIPQPSGSYSAGGAFPSNGAYSGDSAPPLPRKPLNNGKGKGRQEPDPADYVPPPPGPPPGHSVAGPSRSANATPADEGQDPFRDPEPAGRGKTTAGLSSTSGSGAPFLEEPRLADEPFHPGFGEPTRSYLGRQDSAANKLTMHGAGYGSSYQDEDKEVVSGGYGGSSYSSRGGAAAGGSSSSATRPRNVSDLSDDIYNAPSSGTRGGSSSEGKRPVYRY</sequence>
<evidence type="ECO:0000256" key="4">
    <source>
        <dbReference type="SAM" id="MobiDB-lite"/>
    </source>
</evidence>
<dbReference type="PANTHER" id="PTHR47789">
    <property type="entry name" value="LAS SEVENTEEN-BINDING PROTEIN 5"/>
    <property type="match status" value="1"/>
</dbReference>
<feature type="compositionally biased region" description="Low complexity" evidence="4">
    <location>
        <begin position="518"/>
        <end position="531"/>
    </location>
</feature>
<feature type="compositionally biased region" description="Basic and acidic residues" evidence="4">
    <location>
        <begin position="507"/>
        <end position="516"/>
    </location>
</feature>
<dbReference type="SUPFAM" id="SSF48464">
    <property type="entry name" value="ENTH/VHS domain"/>
    <property type="match status" value="1"/>
</dbReference>
<organism evidence="7 8">
    <name type="scientific">Phomopsis amygdali</name>
    <name type="common">Fusicoccum amygdali</name>
    <dbReference type="NCBI Taxonomy" id="1214568"/>
    <lineage>
        <taxon>Eukaryota</taxon>
        <taxon>Fungi</taxon>
        <taxon>Dikarya</taxon>
        <taxon>Ascomycota</taxon>
        <taxon>Pezizomycotina</taxon>
        <taxon>Sordariomycetes</taxon>
        <taxon>Sordariomycetidae</taxon>
        <taxon>Diaporthales</taxon>
        <taxon>Diaporthaceae</taxon>
        <taxon>Diaporthe</taxon>
    </lineage>
</organism>
<dbReference type="SUPFAM" id="SSF89009">
    <property type="entry name" value="GAT-like domain"/>
    <property type="match status" value="1"/>
</dbReference>
<reference evidence="7" key="1">
    <citation type="submission" date="2023-06" db="EMBL/GenBank/DDBJ databases">
        <authorList>
            <person name="Noh H."/>
        </authorList>
    </citation>
    <scope>NUCLEOTIDE SEQUENCE</scope>
    <source>
        <strain evidence="7">DUCC20226</strain>
    </source>
</reference>
<dbReference type="InterPro" id="IPR045007">
    <property type="entry name" value="LSB5"/>
</dbReference>
<dbReference type="InterPro" id="IPR004152">
    <property type="entry name" value="GAT_dom"/>
</dbReference>
<feature type="compositionally biased region" description="Pro residues" evidence="4">
    <location>
        <begin position="477"/>
        <end position="487"/>
    </location>
</feature>
<keyword evidence="8" id="KW-1185">Reference proteome</keyword>
<feature type="compositionally biased region" description="Low complexity" evidence="4">
    <location>
        <begin position="22"/>
        <end position="33"/>
    </location>
</feature>
<dbReference type="Proteomes" id="UP001265746">
    <property type="component" value="Unassembled WGS sequence"/>
</dbReference>
<dbReference type="GO" id="GO:0051666">
    <property type="term" value="P:actin cortical patch localization"/>
    <property type="evidence" value="ECO:0007669"/>
    <property type="project" value="TreeGrafter"/>
</dbReference>
<dbReference type="GO" id="GO:0007034">
    <property type="term" value="P:vacuolar transport"/>
    <property type="evidence" value="ECO:0007669"/>
    <property type="project" value="UniProtKB-ARBA"/>
</dbReference>
<dbReference type="Gene3D" id="1.20.58.160">
    <property type="match status" value="1"/>
</dbReference>
<proteinExistence type="predicted"/>
<dbReference type="Pfam" id="PF03127">
    <property type="entry name" value="GAT"/>
    <property type="match status" value="1"/>
</dbReference>
<dbReference type="PROSITE" id="PS50909">
    <property type="entry name" value="GAT"/>
    <property type="match status" value="1"/>
</dbReference>
<dbReference type="GO" id="GO:0030479">
    <property type="term" value="C:actin cortical patch"/>
    <property type="evidence" value="ECO:0007669"/>
    <property type="project" value="TreeGrafter"/>
</dbReference>
<name>A0AAD9S8Y3_PHOAM</name>
<dbReference type="GO" id="GO:0015031">
    <property type="term" value="P:protein transport"/>
    <property type="evidence" value="ECO:0007669"/>
    <property type="project" value="UniProtKB-KW"/>
</dbReference>
<evidence type="ECO:0008006" key="9">
    <source>
        <dbReference type="Google" id="ProtNLM"/>
    </source>
</evidence>
<gene>
    <name evidence="7" type="ORF">N8I77_010668</name>
</gene>
<dbReference type="InterPro" id="IPR008942">
    <property type="entry name" value="ENTH_VHS"/>
</dbReference>
<feature type="compositionally biased region" description="Low complexity" evidence="4">
    <location>
        <begin position="628"/>
        <end position="637"/>
    </location>
</feature>
<evidence type="ECO:0000256" key="1">
    <source>
        <dbReference type="ARBA" id="ARBA00011446"/>
    </source>
</evidence>
<evidence type="ECO:0000259" key="5">
    <source>
        <dbReference type="PROSITE" id="PS50179"/>
    </source>
</evidence>
<dbReference type="InterPro" id="IPR038425">
    <property type="entry name" value="GAT_sf"/>
</dbReference>
<dbReference type="GO" id="GO:0006897">
    <property type="term" value="P:endocytosis"/>
    <property type="evidence" value="ECO:0007669"/>
    <property type="project" value="InterPro"/>
</dbReference>
<dbReference type="GO" id="GO:0007015">
    <property type="term" value="P:actin filament organization"/>
    <property type="evidence" value="ECO:0007669"/>
    <property type="project" value="InterPro"/>
</dbReference>
<feature type="domain" description="VHS" evidence="5">
    <location>
        <begin position="145"/>
        <end position="275"/>
    </location>
</feature>
<dbReference type="PROSITE" id="PS50179">
    <property type="entry name" value="VHS"/>
    <property type="match status" value="1"/>
</dbReference>
<feature type="compositionally biased region" description="Basic and acidic residues" evidence="4">
    <location>
        <begin position="536"/>
        <end position="545"/>
    </location>
</feature>
<accession>A0AAD9S8Y3</accession>
<feature type="domain" description="GAT" evidence="6">
    <location>
        <begin position="311"/>
        <end position="400"/>
    </location>
</feature>
<evidence type="ECO:0000313" key="7">
    <source>
        <dbReference type="EMBL" id="KAK2601201.1"/>
    </source>
</evidence>
<dbReference type="CDD" id="cd21383">
    <property type="entry name" value="GAT_GGA_Tom1-like"/>
    <property type="match status" value="1"/>
</dbReference>
<feature type="compositionally biased region" description="Basic and acidic residues" evidence="4">
    <location>
        <begin position="402"/>
        <end position="413"/>
    </location>
</feature>
<feature type="compositionally biased region" description="Low complexity" evidence="4">
    <location>
        <begin position="593"/>
        <end position="610"/>
    </location>
</feature>
<evidence type="ECO:0000256" key="2">
    <source>
        <dbReference type="ARBA" id="ARBA00022448"/>
    </source>
</evidence>
<evidence type="ECO:0000256" key="3">
    <source>
        <dbReference type="ARBA" id="ARBA00022927"/>
    </source>
</evidence>
<dbReference type="Gene3D" id="1.25.40.90">
    <property type="match status" value="1"/>
</dbReference>
<comment type="caution">
    <text evidence="7">The sequence shown here is derived from an EMBL/GenBank/DDBJ whole genome shotgun (WGS) entry which is preliminary data.</text>
</comment>
<dbReference type="InterPro" id="IPR002014">
    <property type="entry name" value="VHS_dom"/>
</dbReference>
<dbReference type="AlphaFoldDB" id="A0AAD9S8Y3"/>
<dbReference type="PANTHER" id="PTHR47789:SF1">
    <property type="entry name" value="LAS SEVENTEEN-BINDING PROTEIN 5"/>
    <property type="match status" value="1"/>
</dbReference>
<evidence type="ECO:0000259" key="6">
    <source>
        <dbReference type="PROSITE" id="PS50909"/>
    </source>
</evidence>
<keyword evidence="3" id="KW-0653">Protein transport</keyword>
<dbReference type="EMBL" id="JAUJFL010000006">
    <property type="protein sequence ID" value="KAK2601201.1"/>
    <property type="molecule type" value="Genomic_DNA"/>
</dbReference>
<dbReference type="GO" id="GO:0043130">
    <property type="term" value="F:ubiquitin binding"/>
    <property type="evidence" value="ECO:0007669"/>
    <property type="project" value="InterPro"/>
</dbReference>
<dbReference type="GO" id="GO:0035091">
    <property type="term" value="F:phosphatidylinositol binding"/>
    <property type="evidence" value="ECO:0007669"/>
    <property type="project" value="InterPro"/>
</dbReference>
<protein>
    <recommendedName>
        <fullName evidence="9">GAT domain-containing protein</fullName>
    </recommendedName>
</protein>